<evidence type="ECO:0000256" key="1">
    <source>
        <dbReference type="SAM" id="MobiDB-lite"/>
    </source>
</evidence>
<evidence type="ECO:0000313" key="2">
    <source>
        <dbReference type="EMBL" id="KAF1939459.1"/>
    </source>
</evidence>
<name>A0A6A5SJ64_9PLEO</name>
<dbReference type="AlphaFoldDB" id="A0A6A5SJ64"/>
<dbReference type="OrthoDB" id="3787206at2759"/>
<feature type="compositionally biased region" description="Acidic residues" evidence="1">
    <location>
        <begin position="379"/>
        <end position="429"/>
    </location>
</feature>
<protein>
    <submittedName>
        <fullName evidence="2">Uncharacterized protein</fullName>
    </submittedName>
</protein>
<keyword evidence="3" id="KW-1185">Reference proteome</keyword>
<gene>
    <name evidence="2" type="ORF">EJ02DRAFT_436390</name>
</gene>
<sequence length="492" mass="54817">MASFGKVLDLLDERYLDLSQRREPVIDIFEKCVIDADMMKEEDMLRILIDIVQVDSTIVPNFIEVLHRWIDYYEGDGTALKAALKWEIPSLWDFEYHPLILPTDVRKQMEKNRSELKDKNGASTSRAEDLIQGLPTKKMREKPDLGAMERQTEDSERLGYREAKYGIQPPKIRLPMSPLINVPRDPAKRLKYYAACFKSRQRALVHLVEAGLTMQQISNYQKLQKEHPLDTTVKLDDKDPKDLKGLRHYYKAAEAAQGVYDLKEKLQLRREKQKEIAISDKLAVEARFAASTGMPEGPSGASGVPLIPPTPSYIRPPDVAGDMLSRIKAAKFEGEERINFVPAPLVGKLQSKLFEGAKESKPQLTQLFEGLHPPRSDGDAEEDSNDNDEEMDSDDDDEEEDSDTELENDEDDDDDEDDENDEDDDDDDSSGAPETIPAQTAATHQSGIPMGMQRDNCSSGGIVAAVAAIAAAATVAAEAAVTAVAVEAIERA</sequence>
<accession>A0A6A5SJ64</accession>
<feature type="compositionally biased region" description="Polar residues" evidence="1">
    <location>
        <begin position="437"/>
        <end position="446"/>
    </location>
</feature>
<dbReference type="Proteomes" id="UP000800038">
    <property type="component" value="Unassembled WGS sequence"/>
</dbReference>
<dbReference type="EMBL" id="ML976081">
    <property type="protein sequence ID" value="KAF1939459.1"/>
    <property type="molecule type" value="Genomic_DNA"/>
</dbReference>
<organism evidence="2 3">
    <name type="scientific">Clathrospora elynae</name>
    <dbReference type="NCBI Taxonomy" id="706981"/>
    <lineage>
        <taxon>Eukaryota</taxon>
        <taxon>Fungi</taxon>
        <taxon>Dikarya</taxon>
        <taxon>Ascomycota</taxon>
        <taxon>Pezizomycotina</taxon>
        <taxon>Dothideomycetes</taxon>
        <taxon>Pleosporomycetidae</taxon>
        <taxon>Pleosporales</taxon>
        <taxon>Diademaceae</taxon>
        <taxon>Clathrospora</taxon>
    </lineage>
</organism>
<feature type="region of interest" description="Disordered" evidence="1">
    <location>
        <begin position="111"/>
        <end position="135"/>
    </location>
</feature>
<feature type="compositionally biased region" description="Basic and acidic residues" evidence="1">
    <location>
        <begin position="111"/>
        <end position="120"/>
    </location>
</feature>
<evidence type="ECO:0000313" key="3">
    <source>
        <dbReference type="Proteomes" id="UP000800038"/>
    </source>
</evidence>
<proteinExistence type="predicted"/>
<reference evidence="2" key="1">
    <citation type="journal article" date="2020" name="Stud. Mycol.">
        <title>101 Dothideomycetes genomes: a test case for predicting lifestyles and emergence of pathogens.</title>
        <authorList>
            <person name="Haridas S."/>
            <person name="Albert R."/>
            <person name="Binder M."/>
            <person name="Bloem J."/>
            <person name="Labutti K."/>
            <person name="Salamov A."/>
            <person name="Andreopoulos B."/>
            <person name="Baker S."/>
            <person name="Barry K."/>
            <person name="Bills G."/>
            <person name="Bluhm B."/>
            <person name="Cannon C."/>
            <person name="Castanera R."/>
            <person name="Culley D."/>
            <person name="Daum C."/>
            <person name="Ezra D."/>
            <person name="Gonzalez J."/>
            <person name="Henrissat B."/>
            <person name="Kuo A."/>
            <person name="Liang C."/>
            <person name="Lipzen A."/>
            <person name="Lutzoni F."/>
            <person name="Magnuson J."/>
            <person name="Mondo S."/>
            <person name="Nolan M."/>
            <person name="Ohm R."/>
            <person name="Pangilinan J."/>
            <person name="Park H.-J."/>
            <person name="Ramirez L."/>
            <person name="Alfaro M."/>
            <person name="Sun H."/>
            <person name="Tritt A."/>
            <person name="Yoshinaga Y."/>
            <person name="Zwiers L.-H."/>
            <person name="Turgeon B."/>
            <person name="Goodwin S."/>
            <person name="Spatafora J."/>
            <person name="Crous P."/>
            <person name="Grigoriev I."/>
        </authorList>
    </citation>
    <scope>NUCLEOTIDE SEQUENCE</scope>
    <source>
        <strain evidence="2">CBS 161.51</strain>
    </source>
</reference>
<feature type="region of interest" description="Disordered" evidence="1">
    <location>
        <begin position="361"/>
        <end position="457"/>
    </location>
</feature>